<feature type="coiled-coil region" evidence="5">
    <location>
        <begin position="325"/>
        <end position="352"/>
    </location>
</feature>
<organism evidence="9 10">
    <name type="scientific">Alkalimarinus sediminis</name>
    <dbReference type="NCBI Taxonomy" id="1632866"/>
    <lineage>
        <taxon>Bacteria</taxon>
        <taxon>Pseudomonadati</taxon>
        <taxon>Pseudomonadota</taxon>
        <taxon>Gammaproteobacteria</taxon>
        <taxon>Alteromonadales</taxon>
        <taxon>Alteromonadaceae</taxon>
        <taxon>Alkalimarinus</taxon>
    </lineage>
</organism>
<evidence type="ECO:0000313" key="9">
    <source>
        <dbReference type="EMBL" id="UZW74079.1"/>
    </source>
</evidence>
<dbReference type="Pfam" id="PF08376">
    <property type="entry name" value="NIT"/>
    <property type="match status" value="1"/>
</dbReference>
<dbReference type="Pfam" id="PF00015">
    <property type="entry name" value="MCPsignal"/>
    <property type="match status" value="1"/>
</dbReference>
<dbReference type="RefSeq" id="WP_251811319.1">
    <property type="nucleotide sequence ID" value="NZ_CP101527.1"/>
</dbReference>
<dbReference type="InterPro" id="IPR004089">
    <property type="entry name" value="MCPsignal_dom"/>
</dbReference>
<feature type="domain" description="Methyl-accepting transducer" evidence="6">
    <location>
        <begin position="384"/>
        <end position="620"/>
    </location>
</feature>
<keyword evidence="2 4" id="KW-0807">Transducer</keyword>
<dbReference type="InterPro" id="IPR013587">
    <property type="entry name" value="Nitrate/nitrite_sensing"/>
</dbReference>
<evidence type="ECO:0000259" key="6">
    <source>
        <dbReference type="PROSITE" id="PS50111"/>
    </source>
</evidence>
<keyword evidence="5" id="KW-0175">Coiled coil</keyword>
<evidence type="ECO:0000256" key="2">
    <source>
        <dbReference type="ARBA" id="ARBA00023224"/>
    </source>
</evidence>
<dbReference type="GO" id="GO:0006935">
    <property type="term" value="P:chemotaxis"/>
    <property type="evidence" value="ECO:0007669"/>
    <property type="project" value="InterPro"/>
</dbReference>
<evidence type="ECO:0000256" key="5">
    <source>
        <dbReference type="SAM" id="Coils"/>
    </source>
</evidence>
<dbReference type="Gene3D" id="1.10.287.950">
    <property type="entry name" value="Methyl-accepting chemotaxis protein"/>
    <property type="match status" value="1"/>
</dbReference>
<proteinExistence type="inferred from homology"/>
<dbReference type="EMBL" id="CP101527">
    <property type="protein sequence ID" value="UZW74079.1"/>
    <property type="molecule type" value="Genomic_DNA"/>
</dbReference>
<dbReference type="PROSITE" id="PS50885">
    <property type="entry name" value="HAMP"/>
    <property type="match status" value="1"/>
</dbReference>
<evidence type="ECO:0000256" key="1">
    <source>
        <dbReference type="ARBA" id="ARBA00004370"/>
    </source>
</evidence>
<dbReference type="PROSITE" id="PS50111">
    <property type="entry name" value="CHEMOTAXIS_TRANSDUC_2"/>
    <property type="match status" value="1"/>
</dbReference>
<dbReference type="PANTHER" id="PTHR32089">
    <property type="entry name" value="METHYL-ACCEPTING CHEMOTAXIS PROTEIN MCPB"/>
    <property type="match status" value="1"/>
</dbReference>
<dbReference type="FunFam" id="1.10.287.950:FF:000001">
    <property type="entry name" value="Methyl-accepting chemotaxis sensory transducer"/>
    <property type="match status" value="1"/>
</dbReference>
<dbReference type="PANTHER" id="PTHR32089:SF120">
    <property type="entry name" value="METHYL-ACCEPTING CHEMOTAXIS PROTEIN TLPQ"/>
    <property type="match status" value="1"/>
</dbReference>
<dbReference type="PRINTS" id="PR00260">
    <property type="entry name" value="CHEMTRNSDUCR"/>
</dbReference>
<dbReference type="CDD" id="cd11386">
    <property type="entry name" value="MCP_signal"/>
    <property type="match status" value="1"/>
</dbReference>
<comment type="subcellular location">
    <subcellularLocation>
        <location evidence="1">Membrane</location>
    </subcellularLocation>
</comment>
<dbReference type="GO" id="GO:0004888">
    <property type="term" value="F:transmembrane signaling receptor activity"/>
    <property type="evidence" value="ECO:0007669"/>
    <property type="project" value="InterPro"/>
</dbReference>
<feature type="domain" description="NIT" evidence="8">
    <location>
        <begin position="49"/>
        <end position="295"/>
    </location>
</feature>
<dbReference type="Proteomes" id="UP001164472">
    <property type="component" value="Chromosome"/>
</dbReference>
<gene>
    <name evidence="9" type="ORF">NNL22_13735</name>
</gene>
<dbReference type="InterPro" id="IPR003660">
    <property type="entry name" value="HAMP_dom"/>
</dbReference>
<reference evidence="9" key="1">
    <citation type="submission" date="2022-07" db="EMBL/GenBank/DDBJ databases">
        <title>Alkalimarinus sp. nov., isolated from gut of a Alitta virens.</title>
        <authorList>
            <person name="Yang A.I."/>
            <person name="Shin N.-R."/>
        </authorList>
    </citation>
    <scope>NUCLEOTIDE SEQUENCE</scope>
    <source>
        <strain evidence="9">FA028</strain>
    </source>
</reference>
<comment type="similarity">
    <text evidence="3">Belongs to the methyl-accepting chemotaxis (MCP) protein family.</text>
</comment>
<dbReference type="SMART" id="SM00283">
    <property type="entry name" value="MA"/>
    <property type="match status" value="1"/>
</dbReference>
<sequence>MKYSVKIKLAAMVLIPLSCALFFSTSTLLELWQKSERASNVEVLVMLTDKNSALVHELQKERGATAGFVGSNGEKFGSVLKEQRKATDEKLSLLNQYLKDNSALISSSQVLKLIQKTQSDLQKMTSLRGRVDNLDIKTADAIAYYTNLNAELLSTASIISDYSPNSEMTQKLVAFSSFLQGKERAGIERAVLSGAFSAGVLSKQGFGRLIELITEQNTYFASFLQFTTEGQTSAFEQMQNENSVRKVIEYRGFARNDDMNHSSEQWFSYATKRINLLKKIEDNLTEELLTFAGEVRSSSQSTFTFWLVLSLLVTAVTVILSLKIMKGIQSQVATLLQTMNEASRKKNLAERSKIVVQDELGAIATNLNNMLDVFSKAVDTITDSSHQLSTASEESSATVASNAKELMEQQDETLQVVAAIEEMTATIKEVAENTTATADASQEADDIIVAGGDVVKRAVDSINNVSSQVQVAGESINRLHESSNSISAVINVIKGIAEQTNLLALNAAIEAARAGEQGRGFAVVADEVRTLAQRTQESTAEIEAMIQQFQGDSTKAFEQMNESRENVDGSVLLVTEVEKALLSIADANAKISDMTTQIAAATEEQVAVSEDIAQKMHSIGDKSQLAATGGEQISAASHEQAMLATQLQQLASEFKTS</sequence>
<dbReference type="GO" id="GO:0016020">
    <property type="term" value="C:membrane"/>
    <property type="evidence" value="ECO:0007669"/>
    <property type="project" value="UniProtKB-SubCell"/>
</dbReference>
<evidence type="ECO:0000256" key="3">
    <source>
        <dbReference type="ARBA" id="ARBA00029447"/>
    </source>
</evidence>
<feature type="domain" description="HAMP" evidence="7">
    <location>
        <begin position="326"/>
        <end position="379"/>
    </location>
</feature>
<protein>
    <submittedName>
        <fullName evidence="9">Methyl-accepting chemotaxis protein</fullName>
    </submittedName>
</protein>
<dbReference type="GO" id="GO:0007165">
    <property type="term" value="P:signal transduction"/>
    <property type="evidence" value="ECO:0007669"/>
    <property type="project" value="UniProtKB-KW"/>
</dbReference>
<evidence type="ECO:0000259" key="8">
    <source>
        <dbReference type="PROSITE" id="PS50906"/>
    </source>
</evidence>
<evidence type="ECO:0000256" key="4">
    <source>
        <dbReference type="PROSITE-ProRule" id="PRU00284"/>
    </source>
</evidence>
<evidence type="ECO:0000313" key="10">
    <source>
        <dbReference type="Proteomes" id="UP001164472"/>
    </source>
</evidence>
<dbReference type="InterPro" id="IPR004090">
    <property type="entry name" value="Chemotax_Me-accpt_rcpt"/>
</dbReference>
<dbReference type="SUPFAM" id="SSF58104">
    <property type="entry name" value="Methyl-accepting chemotaxis protein (MCP) signaling domain"/>
    <property type="match status" value="1"/>
</dbReference>
<evidence type="ECO:0000259" key="7">
    <source>
        <dbReference type="PROSITE" id="PS50885"/>
    </source>
</evidence>
<dbReference type="InterPro" id="IPR010910">
    <property type="entry name" value="Nitrate/nitrite_sensing_bac"/>
</dbReference>
<name>A0A9E8HGN1_9ALTE</name>
<dbReference type="KEGG" id="asem:NNL22_13735"/>
<dbReference type="AlphaFoldDB" id="A0A9E8HGN1"/>
<dbReference type="PROSITE" id="PS50906">
    <property type="entry name" value="NIT"/>
    <property type="match status" value="1"/>
</dbReference>
<keyword evidence="10" id="KW-1185">Reference proteome</keyword>
<accession>A0A9E8HGN1</accession>